<keyword evidence="5 9" id="KW-0472">Membrane</keyword>
<dbReference type="SUPFAM" id="SSF81321">
    <property type="entry name" value="Family A G protein-coupled receptor-like"/>
    <property type="match status" value="1"/>
</dbReference>
<dbReference type="PROSITE" id="PS00237">
    <property type="entry name" value="G_PROTEIN_RECEP_F1_1"/>
    <property type="match status" value="1"/>
</dbReference>
<keyword evidence="2 8" id="KW-0812">Transmembrane</keyword>
<feature type="transmembrane region" description="Helical" evidence="9">
    <location>
        <begin position="136"/>
        <end position="154"/>
    </location>
</feature>
<name>A0ABM0MUE0_SACKO</name>
<feature type="transmembrane region" description="Helical" evidence="9">
    <location>
        <begin position="245"/>
        <end position="266"/>
    </location>
</feature>
<evidence type="ECO:0000256" key="7">
    <source>
        <dbReference type="ARBA" id="ARBA00023224"/>
    </source>
</evidence>
<feature type="domain" description="G-protein coupled receptors family 1 profile" evidence="10">
    <location>
        <begin position="35"/>
        <end position="304"/>
    </location>
</feature>
<feature type="transmembrane region" description="Helical" evidence="9">
    <location>
        <begin position="52"/>
        <end position="74"/>
    </location>
</feature>
<feature type="transmembrane region" description="Helical" evidence="9">
    <location>
        <begin position="187"/>
        <end position="209"/>
    </location>
</feature>
<evidence type="ECO:0000256" key="4">
    <source>
        <dbReference type="ARBA" id="ARBA00023040"/>
    </source>
</evidence>
<accession>A0ABM0MUE0</accession>
<evidence type="ECO:0000256" key="3">
    <source>
        <dbReference type="ARBA" id="ARBA00022989"/>
    </source>
</evidence>
<dbReference type="PRINTS" id="PR00237">
    <property type="entry name" value="GPCRRHODOPSN"/>
</dbReference>
<evidence type="ECO:0000259" key="10">
    <source>
        <dbReference type="PROSITE" id="PS50262"/>
    </source>
</evidence>
<dbReference type="InterPro" id="IPR017452">
    <property type="entry name" value="GPCR_Rhodpsn_7TM"/>
</dbReference>
<feature type="transmembrane region" description="Helical" evidence="9">
    <location>
        <begin position="286"/>
        <end position="305"/>
    </location>
</feature>
<dbReference type="Gene3D" id="1.20.1070.10">
    <property type="entry name" value="Rhodopsin 7-helix transmembrane proteins"/>
    <property type="match status" value="1"/>
</dbReference>
<evidence type="ECO:0000313" key="11">
    <source>
        <dbReference type="Proteomes" id="UP000694865"/>
    </source>
</evidence>
<dbReference type="RefSeq" id="XP_006823631.1">
    <property type="nucleotide sequence ID" value="XM_006823568.1"/>
</dbReference>
<evidence type="ECO:0000256" key="6">
    <source>
        <dbReference type="ARBA" id="ARBA00023170"/>
    </source>
</evidence>
<evidence type="ECO:0000313" key="12">
    <source>
        <dbReference type="RefSeq" id="XP_006823631.1"/>
    </source>
</evidence>
<dbReference type="GeneID" id="102804228"/>
<keyword evidence="4 8" id="KW-0297">G-protein coupled receptor</keyword>
<dbReference type="Pfam" id="PF00001">
    <property type="entry name" value="7tm_1"/>
    <property type="match status" value="1"/>
</dbReference>
<keyword evidence="3 9" id="KW-1133">Transmembrane helix</keyword>
<comment type="similarity">
    <text evidence="8">Belongs to the G-protein coupled receptor 1 family.</text>
</comment>
<dbReference type="PANTHER" id="PTHR45695">
    <property type="entry name" value="LEUCOKININ RECEPTOR-RELATED"/>
    <property type="match status" value="1"/>
</dbReference>
<proteinExistence type="inferred from homology"/>
<keyword evidence="6 8" id="KW-0675">Receptor</keyword>
<keyword evidence="7 8" id="KW-0807">Transducer</keyword>
<dbReference type="PANTHER" id="PTHR45695:SF9">
    <property type="entry name" value="LEUCOKININ RECEPTOR"/>
    <property type="match status" value="1"/>
</dbReference>
<dbReference type="Proteomes" id="UP000694865">
    <property type="component" value="Unplaced"/>
</dbReference>
<sequence>MAYRRGTNVKDKLVRTALTDSNQRPGTHSCGQVVMNGLIIIVILTNKRMHNVTYVLITNLAISDMLFAGVVLPQNIHDISHTEDYFEGVLACKLVTSLPIFFIGSAAYTLTMLSWERYRAIVETTKKQLTFHDSKFYVAGLWIASFIVIIPTLIEYNVLEVIDTTSNDTNTTVVSCSMAETSRMFTIVNVVFVTVTIYVLPLIIITINYTRVAMYINRMSKRINSDTGLSTTSNNFILHKRRLRIVSMLAMATLLFGLSWLPYFILHDIITIAGQSDSTENDTIWNALRIALAIFSTMYNFILYIKFSSQFRKGLVSVLTRASAYVKCKQGNNDAVNEMSVQPSPSITIS</sequence>
<gene>
    <name evidence="12" type="primary">LOC102804228</name>
</gene>
<dbReference type="InterPro" id="IPR000276">
    <property type="entry name" value="GPCR_Rhodpsn"/>
</dbReference>
<evidence type="ECO:0000256" key="5">
    <source>
        <dbReference type="ARBA" id="ARBA00023136"/>
    </source>
</evidence>
<dbReference type="CDD" id="cd00637">
    <property type="entry name" value="7tm_classA_rhodopsin-like"/>
    <property type="match status" value="1"/>
</dbReference>
<comment type="subcellular location">
    <subcellularLocation>
        <location evidence="1">Membrane</location>
        <topology evidence="1">Multi-pass membrane protein</topology>
    </subcellularLocation>
</comment>
<evidence type="ECO:0000256" key="9">
    <source>
        <dbReference type="SAM" id="Phobius"/>
    </source>
</evidence>
<evidence type="ECO:0000256" key="1">
    <source>
        <dbReference type="ARBA" id="ARBA00004141"/>
    </source>
</evidence>
<evidence type="ECO:0000256" key="2">
    <source>
        <dbReference type="ARBA" id="ARBA00022692"/>
    </source>
</evidence>
<dbReference type="PROSITE" id="PS50262">
    <property type="entry name" value="G_PROTEIN_RECEP_F1_2"/>
    <property type="match status" value="1"/>
</dbReference>
<protein>
    <submittedName>
        <fullName evidence="12">Neuromedin-K receptor-like</fullName>
    </submittedName>
</protein>
<organism evidence="11 12">
    <name type="scientific">Saccoglossus kowalevskii</name>
    <name type="common">Acorn worm</name>
    <dbReference type="NCBI Taxonomy" id="10224"/>
    <lineage>
        <taxon>Eukaryota</taxon>
        <taxon>Metazoa</taxon>
        <taxon>Hemichordata</taxon>
        <taxon>Enteropneusta</taxon>
        <taxon>Harrimaniidae</taxon>
        <taxon>Saccoglossus</taxon>
    </lineage>
</organism>
<evidence type="ECO:0000256" key="8">
    <source>
        <dbReference type="RuleBase" id="RU000688"/>
    </source>
</evidence>
<feature type="transmembrane region" description="Helical" evidence="9">
    <location>
        <begin position="94"/>
        <end position="115"/>
    </location>
</feature>
<keyword evidence="11" id="KW-1185">Reference proteome</keyword>
<reference evidence="12" key="1">
    <citation type="submission" date="2025-08" db="UniProtKB">
        <authorList>
            <consortium name="RefSeq"/>
        </authorList>
    </citation>
    <scope>IDENTIFICATION</scope>
    <source>
        <tissue evidence="12">Testes</tissue>
    </source>
</reference>